<organism evidence="5 6">
    <name type="scientific">Halomonas colorata</name>
    <dbReference type="NCBI Taxonomy" id="2742615"/>
    <lineage>
        <taxon>Bacteria</taxon>
        <taxon>Pseudomonadati</taxon>
        <taxon>Pseudomonadota</taxon>
        <taxon>Gammaproteobacteria</taxon>
        <taxon>Oceanospirillales</taxon>
        <taxon>Halomonadaceae</taxon>
        <taxon>Halomonas</taxon>
    </lineage>
</organism>
<dbReference type="InterPro" id="IPR011493">
    <property type="entry name" value="GLUG"/>
</dbReference>
<dbReference type="PANTHER" id="PTHR12338:SF8">
    <property type="entry name" value="HEME_HEMOPEXIN-BINDING PROTEIN"/>
    <property type="match status" value="1"/>
</dbReference>
<accession>A0ABR9FZH9</accession>
<dbReference type="Gene3D" id="2.160.20.10">
    <property type="entry name" value="Single-stranded right-handed beta-helix, Pectin lyase-like"/>
    <property type="match status" value="1"/>
</dbReference>
<evidence type="ECO:0000313" key="6">
    <source>
        <dbReference type="Proteomes" id="UP001645038"/>
    </source>
</evidence>
<dbReference type="SUPFAM" id="SSF51126">
    <property type="entry name" value="Pectin lyase-like"/>
    <property type="match status" value="1"/>
</dbReference>
<dbReference type="EMBL" id="RRZB01000026">
    <property type="protein sequence ID" value="MBE0464070.1"/>
    <property type="molecule type" value="Genomic_DNA"/>
</dbReference>
<dbReference type="Pfam" id="PF05860">
    <property type="entry name" value="TPS"/>
    <property type="match status" value="1"/>
</dbReference>
<comment type="caution">
    <text evidence="5">The sequence shown here is derived from an EMBL/GenBank/DDBJ whole genome shotgun (WGS) entry which is preliminary data.</text>
</comment>
<dbReference type="PANTHER" id="PTHR12338">
    <property type="entry name" value="AUTOTRANSPORTER"/>
    <property type="match status" value="1"/>
</dbReference>
<dbReference type="Pfam" id="PF13018">
    <property type="entry name" value="ESPR"/>
    <property type="match status" value="1"/>
</dbReference>
<name>A0ABR9FZH9_9GAMM</name>
<evidence type="ECO:0000256" key="1">
    <source>
        <dbReference type="ARBA" id="ARBA00004613"/>
    </source>
</evidence>
<dbReference type="RefSeq" id="WP_192538627.1">
    <property type="nucleotide sequence ID" value="NZ_RRZB01000026.1"/>
</dbReference>
<dbReference type="InterPro" id="IPR041286">
    <property type="entry name" value="MBG_2"/>
</dbReference>
<dbReference type="Gene3D" id="2.160.20.110">
    <property type="match status" value="2"/>
</dbReference>
<dbReference type="Proteomes" id="UP001645038">
    <property type="component" value="Unassembled WGS sequence"/>
</dbReference>
<comment type="subcellular location">
    <subcellularLocation>
        <location evidence="1">Secreted</location>
    </subcellularLocation>
</comment>
<dbReference type="InterPro" id="IPR008638">
    <property type="entry name" value="FhaB/CdiA-like_TPS"/>
</dbReference>
<proteinExistence type="predicted"/>
<sequence length="1594" mass="163993">MNRCYRIAWNHRKGVWQAISEAGTPPKARGNASRLAIGTAPAAAALGLSLIVSPVYAELPSGGAVVAGEAAFSPQGTTLTIDQTSQNTAINWERFSIGEGHHVHFNQPNADAAALNRVTGSEASSIRGALSANGRVFLVNPNGVHFSSTARVDVGALVASTLDISTEDFMAGNYTFEGGSGNAVINAGNITSVAGGHVAMIAAEIINTGSIETPQGSTLMGAGSRVTLDLGGPVKIEVEEARLATHIEQGGAIRADGGLVYLTAGAASDLTASVINHTGITQARTLASGEDGQIMLMGDMQSGRVEVAGTLDASAPKGGNGGFIETSAARISIADEVHVTTHAADGDTGEWLIDPTDFYVNAGGATKTDSGIGADTLSSNLATTSVTLATVATGSEDGDIHINAAINWDAGTRLTLDAHNDININQSITAQNGTLALYAVGDITSAGAIDVGVFDLAYGSWRQNSVNLPAFTARDFRIEYIASFLRTLGGSGSASDPYQLTDVYGLQGMASLRLLGNDFVLVSDIDASGTAGWNAGAGFDPIGDISGFSSGFIGSLDGRGHVVSDLTIKRPREKYVGLFGATHLASLTGIGLVSADITGGERTGGLVGLQRRSTISESHVSGDVTGGENVGGLVGENQDGFISQSYATGDVSGAYVVGGLVGNLSGTISQSYTASNVAGNDQVGGLAGSNNGGSIRQSYATGDVRGNKVVGGLVGASWSTFNTIENSFFATTDAAGAPINHGLDPVGLNDHGRKTNTSGKSHTELQRLSTFDSWGTDIDAEGGTGSVWRIYKGLYDGFTTPLLRAFLTPLDMRPEYDGRGIHQSNIASVNTENWNAADKHHVLGGSLGTGSTLTLTGSDTTGEYLATSDAIIGDFFSDQQGYDLITTRVISDSNLTTVGDIALTHGASWDNGTLRIDTAGDIIHIGAINGGDNSVFDLASGHWQQTSASLPVFTANDFRLKEDTASFLRTQGGSGNAIDPYQIINVYGLQGIASHRLLGNDFVLVGDIDASGTAGWNAGAGFNPIGDAGTPFTGRLDGQGQVISDLTINRPQEDDVGLFSSTRSARLTGIGLSASDITGRRRTGSLVGYNSGSISQSYATGDVTGASQVGAGGLVGYNVGGTISQSYATGNVTSAQRVGGLVGYNKDGTISQSYATGDVTGYSMIGGMVGYDEGTISQSYATGNVSGTDDVGGLVGFLVGSGVPSTSGTINQSYATGDVSGDKDVGGLAGTNFTGTISQSYATGDVRGDENVGGLTGLSAGIIRQSYATGDVTGSQNIGGLLGKNASTGTIENSFFATTDAAGTPINHGFNPVGLNDGGRKTNDSGKTLAELQELATFVSWGTDIDAEGGTGSVWRLYEDHSTPLLRSFLTTLDINPVDATVTYNGANQIGPSIWRAEAHHDASLILGTGIVSGGGRDAGDHAVAMKGLYSSQQGYDLIQNNGTLTVQRRPVTVAADHHHLIDNNPALRLTWQTDCGAFSAHCGLVEGELLAGQLEHDAGNGAGQYTVQQGTVTDSNNPNYAITFEPGELVIAPEPMPEISLPVNKLSSNMIWAMLPRDPHDSRTKELLTQQLQQQTATVSVEGHGIQLEDQGQ</sequence>
<evidence type="ECO:0000259" key="4">
    <source>
        <dbReference type="SMART" id="SM00912"/>
    </source>
</evidence>
<evidence type="ECO:0000313" key="5">
    <source>
        <dbReference type="EMBL" id="MBE0464070.1"/>
    </source>
</evidence>
<protein>
    <submittedName>
        <fullName evidence="5">Filamentous hemagglutinin N-terminal domain-containing protein</fullName>
    </submittedName>
</protein>
<dbReference type="InterPro" id="IPR012334">
    <property type="entry name" value="Pectin_lyas_fold"/>
</dbReference>
<keyword evidence="6" id="KW-1185">Reference proteome</keyword>
<evidence type="ECO:0000256" key="2">
    <source>
        <dbReference type="ARBA" id="ARBA00022525"/>
    </source>
</evidence>
<dbReference type="InterPro" id="IPR011050">
    <property type="entry name" value="Pectin_lyase_fold/virulence"/>
</dbReference>
<gene>
    <name evidence="5" type="ORF">EI547_11455</name>
</gene>
<dbReference type="Pfam" id="PF07581">
    <property type="entry name" value="Glug"/>
    <property type="match status" value="6"/>
</dbReference>
<dbReference type="NCBIfam" id="TIGR01901">
    <property type="entry name" value="adhes_NPXG"/>
    <property type="match status" value="1"/>
</dbReference>
<keyword evidence="3" id="KW-0732">Signal</keyword>
<dbReference type="InterPro" id="IPR024973">
    <property type="entry name" value="ESPR"/>
</dbReference>
<dbReference type="SMART" id="SM00912">
    <property type="entry name" value="Haemagg_act"/>
    <property type="match status" value="1"/>
</dbReference>
<dbReference type="Pfam" id="PF18676">
    <property type="entry name" value="MBG_2"/>
    <property type="match status" value="1"/>
</dbReference>
<keyword evidence="2" id="KW-0964">Secreted</keyword>
<evidence type="ECO:0000256" key="3">
    <source>
        <dbReference type="ARBA" id="ARBA00022729"/>
    </source>
</evidence>
<reference evidence="5 6" key="1">
    <citation type="submission" date="2020-07" db="EMBL/GenBank/DDBJ databases">
        <title>Halophilic bacteria isolated from french cheeses.</title>
        <authorList>
            <person name="Kothe C.I."/>
            <person name="Farah-Kraiem B."/>
            <person name="Renault P."/>
            <person name="Dridi B."/>
        </authorList>
    </citation>
    <scope>NUCLEOTIDE SEQUENCE [LARGE SCALE GENOMIC DNA]</scope>
    <source>
        <strain evidence="5 6">FME20</strain>
    </source>
</reference>
<dbReference type="InterPro" id="IPR050909">
    <property type="entry name" value="Bact_Autotransporter_VF"/>
</dbReference>
<feature type="domain" description="Filamentous haemagglutinin FhaB/tRNA nuclease CdiA-like TPS" evidence="4">
    <location>
        <begin position="57"/>
        <end position="168"/>
    </location>
</feature>